<evidence type="ECO:0000313" key="2">
    <source>
        <dbReference type="EMBL" id="SFL96136.1"/>
    </source>
</evidence>
<dbReference type="GO" id="GO:0016740">
    <property type="term" value="F:transferase activity"/>
    <property type="evidence" value="ECO:0007669"/>
    <property type="project" value="InterPro"/>
</dbReference>
<dbReference type="Proteomes" id="UP000198928">
    <property type="component" value="Unassembled WGS sequence"/>
</dbReference>
<dbReference type="NCBIfam" id="NF041195">
    <property type="entry name" value="ScbA_BarX_GamBu"/>
    <property type="match status" value="1"/>
</dbReference>
<proteinExistence type="predicted"/>
<keyword evidence="3" id="KW-1185">Reference proteome</keyword>
<evidence type="ECO:0000313" key="3">
    <source>
        <dbReference type="Proteomes" id="UP000198928"/>
    </source>
</evidence>
<dbReference type="OrthoDB" id="7838374at2"/>
<dbReference type="Pfam" id="PF03756">
    <property type="entry name" value="AfsA"/>
    <property type="match status" value="2"/>
</dbReference>
<gene>
    <name evidence="2" type="ORF">SAMN05192584_13418</name>
</gene>
<accession>A0A1I4LZE6</accession>
<dbReference type="RefSeq" id="WP_093852514.1">
    <property type="nucleotide sequence ID" value="NZ_FOSG01000034.1"/>
</dbReference>
<dbReference type="AlphaFoldDB" id="A0A1I4LZE6"/>
<sequence length="307" mass="33866">MSATFADRPGTAVPQHMVHKHTHTEVLLTGWSAHADDAFTVTARWPRAHSFYRPRGHYESLLFAETVRQTLPLLSHEAFGVPFGHQFVWSDLSFGVAYDALWASDRTMDLTLTVECSEVTRRRAGFSSARVSVCASTNTTTVGHARTRFSVHSPDVYRRLRAGRHDTAAARASALRPTPGVLPASVGRHLPQDVVLAPTVHSDVWRLRVDLSHPILFDHPVDHAPGMLLLEATRQAVLSVHPTGDAVVTSMAARFHRYVELDRPAWVRLASGTHGSFSVSIDQDEQTCFEAEATTKTVSHGSVKRSV</sequence>
<protein>
    <submittedName>
        <fullName evidence="2">A-factor biosynthesis hotdog domain-containing protein</fullName>
    </submittedName>
</protein>
<reference evidence="3" key="1">
    <citation type="submission" date="2016-10" db="EMBL/GenBank/DDBJ databases">
        <authorList>
            <person name="Varghese N."/>
            <person name="Submissions S."/>
        </authorList>
    </citation>
    <scope>NUCLEOTIDE SEQUENCE [LARGE SCALE GENOMIC DNA]</scope>
    <source>
        <strain evidence="3">PL19</strain>
    </source>
</reference>
<evidence type="ECO:0000259" key="1">
    <source>
        <dbReference type="Pfam" id="PF03756"/>
    </source>
</evidence>
<feature type="domain" description="A-factor biosynthesis hotdog" evidence="1">
    <location>
        <begin position="186"/>
        <end position="284"/>
    </location>
</feature>
<dbReference type="EMBL" id="FOSG01000034">
    <property type="protein sequence ID" value="SFL96136.1"/>
    <property type="molecule type" value="Genomic_DNA"/>
</dbReference>
<feature type="domain" description="A-factor biosynthesis hotdog" evidence="1">
    <location>
        <begin position="17"/>
        <end position="149"/>
    </location>
</feature>
<organism evidence="2 3">
    <name type="scientific">Streptomyces pini</name>
    <dbReference type="NCBI Taxonomy" id="1520580"/>
    <lineage>
        <taxon>Bacteria</taxon>
        <taxon>Bacillati</taxon>
        <taxon>Actinomycetota</taxon>
        <taxon>Actinomycetes</taxon>
        <taxon>Kitasatosporales</taxon>
        <taxon>Streptomycetaceae</taxon>
        <taxon>Streptomyces</taxon>
    </lineage>
</organism>
<dbReference type="InterPro" id="IPR047757">
    <property type="entry name" value="AfsA-like"/>
</dbReference>
<dbReference type="InterPro" id="IPR005509">
    <property type="entry name" value="AfsA_hotdog_dom"/>
</dbReference>
<name>A0A1I4LZE6_9ACTN</name>